<reference evidence="3 4" key="1">
    <citation type="submission" date="2023-02" db="EMBL/GenBank/DDBJ databases">
        <title>Streptococcus sp. Genome Sequencing and Assembly.</title>
        <authorList>
            <person name="Shore S.M."/>
            <person name="Nicholson T.L."/>
        </authorList>
    </citation>
    <scope>NUCLEOTIDE SEQUENCE [LARGE SCALE GENOMIC DNA]</scope>
    <source>
        <strain evidence="3 4">29896</strain>
    </source>
</reference>
<dbReference type="GO" id="GO:0016491">
    <property type="term" value="F:oxidoreductase activity"/>
    <property type="evidence" value="ECO:0007669"/>
    <property type="project" value="InterPro"/>
</dbReference>
<keyword evidence="4" id="KW-1185">Reference proteome</keyword>
<sequence>MSVEEWKQAPIAILGAGAVGKAVGADSKLAGNRVHLFELPAFAGQTLKNLDKTGITLTGGQNSLYGFERSGRAFFDLVTDRIEEAVAGAKIVIVAVPSIAHDQFFEALVPVLEDGMIVHIIPDNFGSLKLRKKMRELGCQKQVIVGGWTSAPYGARIVREGGVMTPKIELKYRAITLRGAALPLTDQDIFLESSRAIGAFDAITEGDGVTGGQTVLDVGFSNVNPVLHCPGTILGASVMENFGRIFGGNDPLQYSIYSHAYSESVAEVQYAFYLEQVQLAEAIGVDLLRYPKENFLSRTSILGPEYMGDDCIVPFDQQFPMAYGTGPFTIQDRYVTEDVPVGCHIYHELGKKYGVATPVIDSMIVLGSVMTGRQFFEEGLTLEDLDLAHLTKEETLAYLETGLFREREV</sequence>
<dbReference type="InterPro" id="IPR051729">
    <property type="entry name" value="Opine/Lysopine_DH"/>
</dbReference>
<dbReference type="PANTHER" id="PTHR38015">
    <property type="entry name" value="BLR6086 PROTEIN"/>
    <property type="match status" value="1"/>
</dbReference>
<dbReference type="InterPro" id="IPR008927">
    <property type="entry name" value="6-PGluconate_DH-like_C_sf"/>
</dbReference>
<dbReference type="Proteomes" id="UP001304088">
    <property type="component" value="Chromosome"/>
</dbReference>
<organism evidence="3 4">
    <name type="scientific">Streptococcus suivaginalis</name>
    <dbReference type="NCBI Taxonomy" id="3028082"/>
    <lineage>
        <taxon>Bacteria</taxon>
        <taxon>Bacillati</taxon>
        <taxon>Bacillota</taxon>
        <taxon>Bacilli</taxon>
        <taxon>Lactobacillales</taxon>
        <taxon>Streptococcaceae</taxon>
        <taxon>Streptococcus</taxon>
    </lineage>
</organism>
<feature type="domain" description="Ketopantoate reductase N-terminal" evidence="2">
    <location>
        <begin position="11"/>
        <end position="129"/>
    </location>
</feature>
<dbReference type="SUPFAM" id="SSF51735">
    <property type="entry name" value="NAD(P)-binding Rossmann-fold domains"/>
    <property type="match status" value="1"/>
</dbReference>
<evidence type="ECO:0000259" key="2">
    <source>
        <dbReference type="Pfam" id="PF02558"/>
    </source>
</evidence>
<dbReference type="KEGG" id="ssuv:PXH68_08290"/>
<dbReference type="EMBL" id="CP118733">
    <property type="protein sequence ID" value="WNY46870.1"/>
    <property type="molecule type" value="Genomic_DNA"/>
</dbReference>
<dbReference type="InterPro" id="IPR013332">
    <property type="entry name" value="KPR_N"/>
</dbReference>
<feature type="domain" description="Opine dehydrogenase" evidence="1">
    <location>
        <begin position="214"/>
        <end position="370"/>
    </location>
</feature>
<dbReference type="InterPro" id="IPR013328">
    <property type="entry name" value="6PGD_dom2"/>
</dbReference>
<name>A0AA96VBU0_9STRE</name>
<dbReference type="InterPro" id="IPR003421">
    <property type="entry name" value="Opine_DH"/>
</dbReference>
<dbReference type="Pfam" id="PF02558">
    <property type="entry name" value="ApbA"/>
    <property type="match status" value="1"/>
</dbReference>
<accession>A0AA96VBU0</accession>
<dbReference type="SUPFAM" id="SSF48179">
    <property type="entry name" value="6-phosphogluconate dehydrogenase C-terminal domain-like"/>
    <property type="match status" value="1"/>
</dbReference>
<proteinExistence type="predicted"/>
<dbReference type="Gene3D" id="1.10.1040.10">
    <property type="entry name" value="N-(1-d-carboxylethyl)-l-norvaline Dehydrogenase, domain 2"/>
    <property type="match status" value="1"/>
</dbReference>
<dbReference type="RefSeq" id="WP_248028243.1">
    <property type="nucleotide sequence ID" value="NZ_CP118733.1"/>
</dbReference>
<evidence type="ECO:0000259" key="1">
    <source>
        <dbReference type="Pfam" id="PF02317"/>
    </source>
</evidence>
<dbReference type="Gene3D" id="3.40.50.720">
    <property type="entry name" value="NAD(P)-binding Rossmann-like Domain"/>
    <property type="match status" value="1"/>
</dbReference>
<dbReference type="InterPro" id="IPR036291">
    <property type="entry name" value="NAD(P)-bd_dom_sf"/>
</dbReference>
<protein>
    <submittedName>
        <fullName evidence="3">NAD/NADP octopine/nopaline dehydrogenase family protein</fullName>
    </submittedName>
</protein>
<evidence type="ECO:0000313" key="3">
    <source>
        <dbReference type="EMBL" id="WNY46870.1"/>
    </source>
</evidence>
<gene>
    <name evidence="3" type="ORF">PXH68_08290</name>
</gene>
<evidence type="ECO:0000313" key="4">
    <source>
        <dbReference type="Proteomes" id="UP001304088"/>
    </source>
</evidence>
<dbReference type="PANTHER" id="PTHR38015:SF1">
    <property type="entry name" value="OPINE DEHYDROGENASE DOMAIN-CONTAINING PROTEIN"/>
    <property type="match status" value="1"/>
</dbReference>
<dbReference type="AlphaFoldDB" id="A0AA96VBU0"/>
<dbReference type="Pfam" id="PF02317">
    <property type="entry name" value="Octopine_DH"/>
    <property type="match status" value="1"/>
</dbReference>